<dbReference type="InterPro" id="IPR000086">
    <property type="entry name" value="NUDIX_hydrolase_dom"/>
</dbReference>
<gene>
    <name evidence="2" type="ORF">COX91_00095</name>
</gene>
<dbReference type="Proteomes" id="UP000230081">
    <property type="component" value="Unassembled WGS sequence"/>
</dbReference>
<name>A0A2M7UWU6_9BACT</name>
<dbReference type="Gene3D" id="3.90.79.10">
    <property type="entry name" value="Nucleoside Triphosphate Pyrophosphohydrolase"/>
    <property type="match status" value="1"/>
</dbReference>
<organism evidence="2 3">
    <name type="scientific">Candidatus Nealsonbacteria bacterium CG_4_10_14_0_2_um_filter_39_15</name>
    <dbReference type="NCBI Taxonomy" id="1974681"/>
    <lineage>
        <taxon>Bacteria</taxon>
        <taxon>Candidatus Nealsoniibacteriota</taxon>
    </lineage>
</organism>
<dbReference type="EMBL" id="PFPA01000003">
    <property type="protein sequence ID" value="PIZ88453.1"/>
    <property type="molecule type" value="Genomic_DNA"/>
</dbReference>
<dbReference type="SUPFAM" id="SSF55811">
    <property type="entry name" value="Nudix"/>
    <property type="match status" value="1"/>
</dbReference>
<dbReference type="PROSITE" id="PS51462">
    <property type="entry name" value="NUDIX"/>
    <property type="match status" value="1"/>
</dbReference>
<dbReference type="AlphaFoldDB" id="A0A2M7UWU6"/>
<sequence length="141" mass="16758">MKYATFNISFKLILRKNDKILILTESATGFLDFPGGRIEKNEVKLPIKDLFKREITEELGKDVKYKILGPIIQYRRYNKYTKIHALITAYEAKYLSGDIKLSSEHSKYEWVNPKKYNLKDKKINNDEERLAFKNYFKIIKI</sequence>
<protein>
    <recommendedName>
        <fullName evidence="1">Nudix hydrolase domain-containing protein</fullName>
    </recommendedName>
</protein>
<dbReference type="Pfam" id="PF00293">
    <property type="entry name" value="NUDIX"/>
    <property type="match status" value="1"/>
</dbReference>
<reference evidence="3" key="1">
    <citation type="submission" date="2017-09" db="EMBL/GenBank/DDBJ databases">
        <title>Depth-based differentiation of microbial function through sediment-hosted aquifers and enrichment of novel symbionts in the deep terrestrial subsurface.</title>
        <authorList>
            <person name="Probst A.J."/>
            <person name="Ladd B."/>
            <person name="Jarett J.K."/>
            <person name="Geller-Mcgrath D.E."/>
            <person name="Sieber C.M.K."/>
            <person name="Emerson J.B."/>
            <person name="Anantharaman K."/>
            <person name="Thomas B.C."/>
            <person name="Malmstrom R."/>
            <person name="Stieglmeier M."/>
            <person name="Klingl A."/>
            <person name="Woyke T."/>
            <person name="Ryan C.M."/>
            <person name="Banfield J.F."/>
        </authorList>
    </citation>
    <scope>NUCLEOTIDE SEQUENCE [LARGE SCALE GENOMIC DNA]</scope>
</reference>
<comment type="caution">
    <text evidence="2">The sequence shown here is derived from an EMBL/GenBank/DDBJ whole genome shotgun (WGS) entry which is preliminary data.</text>
</comment>
<evidence type="ECO:0000259" key="1">
    <source>
        <dbReference type="PROSITE" id="PS51462"/>
    </source>
</evidence>
<evidence type="ECO:0000313" key="2">
    <source>
        <dbReference type="EMBL" id="PIZ88453.1"/>
    </source>
</evidence>
<accession>A0A2M7UWU6</accession>
<proteinExistence type="predicted"/>
<dbReference type="InterPro" id="IPR015797">
    <property type="entry name" value="NUDIX_hydrolase-like_dom_sf"/>
</dbReference>
<evidence type="ECO:0000313" key="3">
    <source>
        <dbReference type="Proteomes" id="UP000230081"/>
    </source>
</evidence>
<feature type="domain" description="Nudix hydrolase" evidence="1">
    <location>
        <begin position="3"/>
        <end position="136"/>
    </location>
</feature>